<dbReference type="InterPro" id="IPR029063">
    <property type="entry name" value="SAM-dependent_MTases_sf"/>
</dbReference>
<name>A0A2J8L273_PANTR</name>
<evidence type="ECO:0000256" key="6">
    <source>
        <dbReference type="ARBA" id="ARBA00048612"/>
    </source>
</evidence>
<evidence type="ECO:0000256" key="5">
    <source>
        <dbReference type="ARBA" id="ARBA00023128"/>
    </source>
</evidence>
<keyword evidence="5 7" id="KW-0496">Mitochondrion</keyword>
<dbReference type="EC" id="2.1.1.320" evidence="7"/>
<accession>A0A2J8L273</accession>
<keyword evidence="3 7" id="KW-0489">Methyltransferase</keyword>
<evidence type="ECO:0000313" key="8">
    <source>
        <dbReference type="EMBL" id="PNI41366.1"/>
    </source>
</evidence>
<dbReference type="SUPFAM" id="SSF53335">
    <property type="entry name" value="S-adenosyl-L-methionine-dependent methyltransferases"/>
    <property type="match status" value="1"/>
</dbReference>
<dbReference type="PANTHER" id="PTHR12049">
    <property type="entry name" value="PROTEIN ARGININE METHYLTRANSFERASE NDUFAF7, MITOCHONDRIAL"/>
    <property type="match status" value="1"/>
</dbReference>
<dbReference type="PANTHER" id="PTHR12049:SF7">
    <property type="entry name" value="PROTEIN ARGININE METHYLTRANSFERASE NDUFAF7, MITOCHONDRIAL"/>
    <property type="match status" value="1"/>
</dbReference>
<dbReference type="GO" id="GO:0005739">
    <property type="term" value="C:mitochondrion"/>
    <property type="evidence" value="ECO:0007669"/>
    <property type="project" value="UniProtKB-SubCell"/>
</dbReference>
<evidence type="ECO:0000313" key="9">
    <source>
        <dbReference type="Proteomes" id="UP000236370"/>
    </source>
</evidence>
<dbReference type="AlphaFoldDB" id="A0A2J8L273"/>
<keyword evidence="4 7" id="KW-0808">Transferase</keyword>
<comment type="catalytic activity">
    <reaction evidence="6 7">
        <text>L-arginyl-[protein] + 2 S-adenosyl-L-methionine = N(omega),N(omega)'-dimethyl-L-arginyl-[protein] + 2 S-adenosyl-L-homocysteine + 2 H(+)</text>
        <dbReference type="Rhea" id="RHEA:48108"/>
        <dbReference type="Rhea" id="RHEA-COMP:10532"/>
        <dbReference type="Rhea" id="RHEA-COMP:11992"/>
        <dbReference type="ChEBI" id="CHEBI:15378"/>
        <dbReference type="ChEBI" id="CHEBI:29965"/>
        <dbReference type="ChEBI" id="CHEBI:57856"/>
        <dbReference type="ChEBI" id="CHEBI:59789"/>
        <dbReference type="ChEBI" id="CHEBI:88221"/>
        <dbReference type="EC" id="2.1.1.320"/>
    </reaction>
</comment>
<dbReference type="InterPro" id="IPR003788">
    <property type="entry name" value="NDUFAF7"/>
</dbReference>
<evidence type="ECO:0000256" key="2">
    <source>
        <dbReference type="ARBA" id="ARBA00005891"/>
    </source>
</evidence>
<gene>
    <name evidence="8" type="ORF">CK820_G0033689</name>
</gene>
<comment type="subcellular location">
    <subcellularLocation>
        <location evidence="1 7">Mitochondrion</location>
    </subcellularLocation>
</comment>
<comment type="caution">
    <text evidence="8">The sequence shown here is derived from an EMBL/GenBank/DDBJ whole genome shotgun (WGS) entry which is preliminary data.</text>
</comment>
<organism evidence="8 9">
    <name type="scientific">Pan troglodytes</name>
    <name type="common">Chimpanzee</name>
    <dbReference type="NCBI Taxonomy" id="9598"/>
    <lineage>
        <taxon>Eukaryota</taxon>
        <taxon>Metazoa</taxon>
        <taxon>Chordata</taxon>
        <taxon>Craniata</taxon>
        <taxon>Vertebrata</taxon>
        <taxon>Euteleostomi</taxon>
        <taxon>Mammalia</taxon>
        <taxon>Eutheria</taxon>
        <taxon>Euarchontoglires</taxon>
        <taxon>Primates</taxon>
        <taxon>Haplorrhini</taxon>
        <taxon>Catarrhini</taxon>
        <taxon>Hominidae</taxon>
        <taxon>Pan</taxon>
    </lineage>
</organism>
<dbReference type="SMR" id="A0A2J8L273"/>
<dbReference type="EMBL" id="NBAG03000318">
    <property type="protein sequence ID" value="PNI41366.1"/>
    <property type="molecule type" value="Genomic_DNA"/>
</dbReference>
<proteinExistence type="inferred from homology"/>
<dbReference type="GO" id="GO:0035243">
    <property type="term" value="F:protein-arginine omega-N symmetric methyltransferase activity"/>
    <property type="evidence" value="ECO:0007669"/>
    <property type="project" value="UniProtKB-EC"/>
</dbReference>
<dbReference type="Proteomes" id="UP000236370">
    <property type="component" value="Unassembled WGS sequence"/>
</dbReference>
<dbReference type="Gene3D" id="3.40.50.12710">
    <property type="match status" value="1"/>
</dbReference>
<reference evidence="8 9" key="1">
    <citation type="submission" date="2017-12" db="EMBL/GenBank/DDBJ databases">
        <title>High-resolution comparative analysis of great ape genomes.</title>
        <authorList>
            <person name="Pollen A."/>
            <person name="Hastie A."/>
            <person name="Hormozdiari F."/>
            <person name="Dougherty M."/>
            <person name="Liu R."/>
            <person name="Chaisson M."/>
            <person name="Hoppe E."/>
            <person name="Hill C."/>
            <person name="Pang A."/>
            <person name="Hillier L."/>
            <person name="Baker C."/>
            <person name="Armstrong J."/>
            <person name="Shendure J."/>
            <person name="Paten B."/>
            <person name="Wilson R."/>
            <person name="Chao H."/>
            <person name="Schneider V."/>
            <person name="Ventura M."/>
            <person name="Kronenberg Z."/>
            <person name="Murali S."/>
            <person name="Gordon D."/>
            <person name="Cantsilieris S."/>
            <person name="Munson K."/>
            <person name="Nelson B."/>
            <person name="Raja A."/>
            <person name="Underwood J."/>
            <person name="Diekhans M."/>
            <person name="Fiddes I."/>
            <person name="Haussler D."/>
            <person name="Eichler E."/>
        </authorList>
    </citation>
    <scope>NUCLEOTIDE SEQUENCE [LARGE SCALE GENOMIC DNA]</scope>
    <source>
        <strain evidence="8">Yerkes chimp pedigree #C0471</strain>
    </source>
</reference>
<evidence type="ECO:0000256" key="4">
    <source>
        <dbReference type="ARBA" id="ARBA00022679"/>
    </source>
</evidence>
<dbReference type="GO" id="GO:0032259">
    <property type="term" value="P:methylation"/>
    <property type="evidence" value="ECO:0007669"/>
    <property type="project" value="UniProtKB-KW"/>
</dbReference>
<protein>
    <recommendedName>
        <fullName evidence="7">Protein arginine methyltransferase NDUFAF7</fullName>
        <ecNumber evidence="7">2.1.1.320</ecNumber>
    </recommendedName>
</protein>
<evidence type="ECO:0000256" key="1">
    <source>
        <dbReference type="ARBA" id="ARBA00004173"/>
    </source>
</evidence>
<comment type="function">
    <text evidence="7">Arginine methyltransferase involved in the assembly or stability of mitochondrial NADH:ubiquinone oxidoreductase complex (complex I).</text>
</comment>
<comment type="similarity">
    <text evidence="2 7">Belongs to the NDUFAF7 family.</text>
</comment>
<evidence type="ECO:0000256" key="7">
    <source>
        <dbReference type="RuleBase" id="RU364114"/>
    </source>
</evidence>
<dbReference type="InterPro" id="IPR038375">
    <property type="entry name" value="NDUFAF7_sf"/>
</dbReference>
<sequence>MSVLLRSGLGPLCAVARAAIPFIWRGKYFSSGNEPAENPVTPMLRHLMYKIKSTGPITVAEYMKEVLTNPAKGYYVYRDMLGEKGDFITSPEISQIFGELLGIWFISEWMATGKSTAFQLVELGPGVHSTWICAEKL</sequence>
<evidence type="ECO:0000256" key="3">
    <source>
        <dbReference type="ARBA" id="ARBA00022603"/>
    </source>
</evidence>